<dbReference type="InterPro" id="IPR032816">
    <property type="entry name" value="VTT_dom"/>
</dbReference>
<keyword evidence="2" id="KW-1133">Transmembrane helix</keyword>
<dbReference type="Proteomes" id="UP001321249">
    <property type="component" value="Unassembled WGS sequence"/>
</dbReference>
<dbReference type="InterPro" id="IPR051311">
    <property type="entry name" value="DedA_domain"/>
</dbReference>
<dbReference type="RefSeq" id="WP_342826166.1">
    <property type="nucleotide sequence ID" value="NZ_CP046146.1"/>
</dbReference>
<feature type="transmembrane region" description="Helical" evidence="2">
    <location>
        <begin position="144"/>
        <end position="160"/>
    </location>
</feature>
<proteinExistence type="inferred from homology"/>
<reference evidence="5" key="2">
    <citation type="journal article" date="2023" name="Nat. Commun.">
        <title>Cultivation of marine bacteria of the SAR202 clade.</title>
        <authorList>
            <person name="Lim Y."/>
            <person name="Seo J.H."/>
            <person name="Giovannoni S.J."/>
            <person name="Kang I."/>
            <person name="Cho J.C."/>
        </authorList>
    </citation>
    <scope>NUCLEOTIDE SEQUENCE</scope>
    <source>
        <strain evidence="5">JH1073</strain>
    </source>
</reference>
<dbReference type="EMBL" id="WMBE01000003">
    <property type="protein sequence ID" value="MDG0867627.1"/>
    <property type="molecule type" value="Genomic_DNA"/>
</dbReference>
<keyword evidence="2" id="KW-0812">Transmembrane</keyword>
<feature type="transmembrane region" description="Helical" evidence="2">
    <location>
        <begin position="102"/>
        <end position="123"/>
    </location>
</feature>
<dbReference type="PANTHER" id="PTHR42709">
    <property type="entry name" value="ALKALINE PHOSPHATASE LIKE PROTEIN"/>
    <property type="match status" value="1"/>
</dbReference>
<sequence>MSDKHSSATTLAESSETDDSQSKFAEFIAKHHRTYQTIIWTVVIVSVVGGTVAWVADWFSVQDAGYWGAFLVNLVGSAAVVVPVPGLAAVCAGATDGLGLNFVLLGLAGATGSTIGEVTGYLAGYGSQSVVQKSRYYPRIHDLVVRRGGFALFILALVPNPLFDIGGIAAGSLGYPISRFFLWVGLGKLIKFLVVAYACRQSISWLVDLV</sequence>
<evidence type="ECO:0000313" key="7">
    <source>
        <dbReference type="Proteomes" id="UP001321249"/>
    </source>
</evidence>
<accession>A0AAJ5ZIG0</accession>
<protein>
    <recommendedName>
        <fullName evidence="3">VTT domain-containing protein</fullName>
    </recommendedName>
</protein>
<feature type="transmembrane region" description="Helical" evidence="2">
    <location>
        <begin position="38"/>
        <end position="59"/>
    </location>
</feature>
<evidence type="ECO:0000256" key="2">
    <source>
        <dbReference type="SAM" id="Phobius"/>
    </source>
</evidence>
<feature type="transmembrane region" description="Helical" evidence="2">
    <location>
        <begin position="66"/>
        <end position="90"/>
    </location>
</feature>
<comment type="similarity">
    <text evidence="1">Belongs to the DedA family.</text>
</comment>
<reference evidence="6 7" key="1">
    <citation type="submission" date="2019-11" db="EMBL/GenBank/DDBJ databases">
        <authorList>
            <person name="Cho J.-C."/>
        </authorList>
    </citation>
    <scope>NUCLEOTIDE SEQUENCE [LARGE SCALE GENOMIC DNA]</scope>
    <source>
        <strain evidence="5 6">JH1073</strain>
        <strain evidence="4 7">JH702</strain>
    </source>
</reference>
<dbReference type="EMBL" id="CP046147">
    <property type="protein sequence ID" value="WFG40005.1"/>
    <property type="molecule type" value="Genomic_DNA"/>
</dbReference>
<keyword evidence="2" id="KW-0472">Membrane</keyword>
<dbReference type="GO" id="GO:0005886">
    <property type="term" value="C:plasma membrane"/>
    <property type="evidence" value="ECO:0007669"/>
    <property type="project" value="TreeGrafter"/>
</dbReference>
<evidence type="ECO:0000313" key="4">
    <source>
        <dbReference type="EMBL" id="MDG0867627.1"/>
    </source>
</evidence>
<evidence type="ECO:0000256" key="1">
    <source>
        <dbReference type="ARBA" id="ARBA00010792"/>
    </source>
</evidence>
<organism evidence="5 6">
    <name type="scientific">Candidatus Lucifugimonas marina</name>
    <dbReference type="NCBI Taxonomy" id="3038979"/>
    <lineage>
        <taxon>Bacteria</taxon>
        <taxon>Bacillati</taxon>
        <taxon>Chloroflexota</taxon>
        <taxon>Dehalococcoidia</taxon>
        <taxon>SAR202 cluster</taxon>
        <taxon>Candidatus Lucifugimonadales</taxon>
        <taxon>Candidatus Lucifugimonadaceae</taxon>
        <taxon>Candidatus Lucifugimonas</taxon>
    </lineage>
</organism>
<evidence type="ECO:0000313" key="6">
    <source>
        <dbReference type="Proteomes" id="UP001219901"/>
    </source>
</evidence>
<name>A0AAJ5ZIG0_9CHLR</name>
<feature type="domain" description="VTT" evidence="3">
    <location>
        <begin position="98"/>
        <end position="199"/>
    </location>
</feature>
<dbReference type="PANTHER" id="PTHR42709:SF10">
    <property type="entry name" value="SNARE ASSOCIATED GOLGI PROTEIN"/>
    <property type="match status" value="1"/>
</dbReference>
<evidence type="ECO:0000313" key="5">
    <source>
        <dbReference type="EMBL" id="WFG40005.1"/>
    </source>
</evidence>
<evidence type="ECO:0000259" key="3">
    <source>
        <dbReference type="Pfam" id="PF09335"/>
    </source>
</evidence>
<feature type="transmembrane region" description="Helical" evidence="2">
    <location>
        <begin position="180"/>
        <end position="199"/>
    </location>
</feature>
<dbReference type="Pfam" id="PF09335">
    <property type="entry name" value="VTT_dom"/>
    <property type="match status" value="1"/>
</dbReference>
<dbReference type="Proteomes" id="UP001219901">
    <property type="component" value="Chromosome"/>
</dbReference>
<gene>
    <name evidence="4" type="ORF">GKO46_11170</name>
    <name evidence="5" type="ORF">GKO48_10370</name>
</gene>
<keyword evidence="6" id="KW-1185">Reference proteome</keyword>
<reference evidence="6" key="3">
    <citation type="submission" date="2023-06" db="EMBL/GenBank/DDBJ databases">
        <title>Pangenomics reveal diversification of enzyme families and niche specialization in globally abundant SAR202 bacteria.</title>
        <authorList>
            <person name="Saw J.H.W."/>
        </authorList>
    </citation>
    <scope>NUCLEOTIDE SEQUENCE [LARGE SCALE GENOMIC DNA]</scope>
    <source>
        <strain evidence="6">JH1073</strain>
    </source>
</reference>
<dbReference type="AlphaFoldDB" id="A0AAJ5ZIG0"/>